<evidence type="ECO:0000313" key="1">
    <source>
        <dbReference type="EMBL" id="CAG5053750.1"/>
    </source>
</evidence>
<dbReference type="OrthoDB" id="9971063at2759"/>
<evidence type="ECO:0000313" key="2">
    <source>
        <dbReference type="Proteomes" id="UP000691718"/>
    </source>
</evidence>
<organism evidence="1 2">
    <name type="scientific">Parnassius apollo</name>
    <name type="common">Apollo butterfly</name>
    <name type="synonym">Papilio apollo</name>
    <dbReference type="NCBI Taxonomy" id="110799"/>
    <lineage>
        <taxon>Eukaryota</taxon>
        <taxon>Metazoa</taxon>
        <taxon>Ecdysozoa</taxon>
        <taxon>Arthropoda</taxon>
        <taxon>Hexapoda</taxon>
        <taxon>Insecta</taxon>
        <taxon>Pterygota</taxon>
        <taxon>Neoptera</taxon>
        <taxon>Endopterygota</taxon>
        <taxon>Lepidoptera</taxon>
        <taxon>Glossata</taxon>
        <taxon>Ditrysia</taxon>
        <taxon>Papilionoidea</taxon>
        <taxon>Papilionidae</taxon>
        <taxon>Parnassiinae</taxon>
        <taxon>Parnassini</taxon>
        <taxon>Parnassius</taxon>
        <taxon>Parnassius</taxon>
    </lineage>
</organism>
<keyword evidence="2" id="KW-1185">Reference proteome</keyword>
<dbReference type="PANTHER" id="PTHR47326:SF1">
    <property type="entry name" value="HTH PSQ-TYPE DOMAIN-CONTAINING PROTEIN"/>
    <property type="match status" value="1"/>
</dbReference>
<dbReference type="PANTHER" id="PTHR47326">
    <property type="entry name" value="TRANSPOSABLE ELEMENT TC3 TRANSPOSASE-LIKE PROTEIN"/>
    <property type="match status" value="1"/>
</dbReference>
<gene>
    <name evidence="1" type="ORF">PAPOLLO_LOCUS25742</name>
</gene>
<name>A0A8S3Y7U3_PARAO</name>
<accession>A0A8S3Y7U3</accession>
<reference evidence="1" key="1">
    <citation type="submission" date="2021-04" db="EMBL/GenBank/DDBJ databases">
        <authorList>
            <person name="Tunstrom K."/>
        </authorList>
    </citation>
    <scope>NUCLEOTIDE SEQUENCE</scope>
</reference>
<comment type="caution">
    <text evidence="1">The sequence shown here is derived from an EMBL/GenBank/DDBJ whole genome shotgun (WGS) entry which is preliminary data.</text>
</comment>
<protein>
    <submittedName>
        <fullName evidence="1">(apollo) hypothetical protein</fullName>
    </submittedName>
</protein>
<sequence>MSFQYSNVQYTEMVRTLAQCGDTVALACRTFNQRYGTRIDRRTMLAATQRLRDHGTFRPNTAIDRGANVRIRSSLQNEILDYFDENLHASTREAAPRFQCSYMHVWRTLRGDKEHPFHLRRCQELTPNDYAPRLQFSRWLLENWQRNIIWTDESTFTRVILTHAE</sequence>
<dbReference type="Proteomes" id="UP000691718">
    <property type="component" value="Unassembled WGS sequence"/>
</dbReference>
<dbReference type="EMBL" id="CAJQZP010001557">
    <property type="protein sequence ID" value="CAG5053750.1"/>
    <property type="molecule type" value="Genomic_DNA"/>
</dbReference>
<dbReference type="AlphaFoldDB" id="A0A8S3Y7U3"/>
<proteinExistence type="predicted"/>